<evidence type="ECO:0000313" key="3">
    <source>
        <dbReference type="Proteomes" id="UP000604825"/>
    </source>
</evidence>
<evidence type="ECO:0000313" key="2">
    <source>
        <dbReference type="EMBL" id="CAD6259880.1"/>
    </source>
</evidence>
<keyword evidence="3" id="KW-1185">Reference proteome</keyword>
<dbReference type="EMBL" id="CAJGYO010000011">
    <property type="protein sequence ID" value="CAD6259880.1"/>
    <property type="molecule type" value="Genomic_DNA"/>
</dbReference>
<protein>
    <submittedName>
        <fullName evidence="2">Uncharacterized protein</fullName>
    </submittedName>
</protein>
<gene>
    <name evidence="2" type="ORF">NCGR_LOCUS43317</name>
</gene>
<name>A0A811QUN8_9POAL</name>
<feature type="region of interest" description="Disordered" evidence="1">
    <location>
        <begin position="1"/>
        <end position="41"/>
    </location>
</feature>
<proteinExistence type="predicted"/>
<comment type="caution">
    <text evidence="2">The sequence shown here is derived from an EMBL/GenBank/DDBJ whole genome shotgun (WGS) entry which is preliminary data.</text>
</comment>
<reference evidence="2" key="1">
    <citation type="submission" date="2020-10" db="EMBL/GenBank/DDBJ databases">
        <authorList>
            <person name="Han B."/>
            <person name="Lu T."/>
            <person name="Zhao Q."/>
            <person name="Huang X."/>
            <person name="Zhao Y."/>
        </authorList>
    </citation>
    <scope>NUCLEOTIDE SEQUENCE</scope>
</reference>
<dbReference type="Proteomes" id="UP000604825">
    <property type="component" value="Unassembled WGS sequence"/>
</dbReference>
<accession>A0A811QUN8</accession>
<dbReference type="AlphaFoldDB" id="A0A811QUN8"/>
<evidence type="ECO:0000256" key="1">
    <source>
        <dbReference type="SAM" id="MobiDB-lite"/>
    </source>
</evidence>
<feature type="compositionally biased region" description="Basic and acidic residues" evidence="1">
    <location>
        <begin position="1"/>
        <end position="13"/>
    </location>
</feature>
<organism evidence="2 3">
    <name type="scientific">Miscanthus lutarioriparius</name>
    <dbReference type="NCBI Taxonomy" id="422564"/>
    <lineage>
        <taxon>Eukaryota</taxon>
        <taxon>Viridiplantae</taxon>
        <taxon>Streptophyta</taxon>
        <taxon>Embryophyta</taxon>
        <taxon>Tracheophyta</taxon>
        <taxon>Spermatophyta</taxon>
        <taxon>Magnoliopsida</taxon>
        <taxon>Liliopsida</taxon>
        <taxon>Poales</taxon>
        <taxon>Poaceae</taxon>
        <taxon>PACMAD clade</taxon>
        <taxon>Panicoideae</taxon>
        <taxon>Andropogonodae</taxon>
        <taxon>Andropogoneae</taxon>
        <taxon>Saccharinae</taxon>
        <taxon>Miscanthus</taxon>
    </lineage>
</organism>
<sequence length="107" mass="11639">MTLSVERRGREQSGTRLDSAAALKMSSSLPPPTSGEGTSNSSRVECFLRRCLLMWMQRPPSTAIGQVKDDNIFNVWNYGFSVGQGFKCGFCGATKRSGGATRLTTKI</sequence>